<comment type="caution">
    <text evidence="3">The sequence shown here is derived from an EMBL/GenBank/DDBJ whole genome shotgun (WGS) entry which is preliminary data.</text>
</comment>
<dbReference type="AlphaFoldDB" id="A0ABD3XYW3"/>
<protein>
    <submittedName>
        <fullName evidence="3">Uncharacterized protein</fullName>
    </submittedName>
</protein>
<dbReference type="EMBL" id="JBJQND010000001">
    <property type="protein sequence ID" value="KAL3890285.1"/>
    <property type="molecule type" value="Genomic_DNA"/>
</dbReference>
<feature type="signal peptide" evidence="1">
    <location>
        <begin position="1"/>
        <end position="19"/>
    </location>
</feature>
<sequence>MKNLAVFTMVLAICTVTLSAEIGKRSSDTDEYATVMKLLQNVIKKSRAYVHDFLDTSTVISKRKWLVSWWG</sequence>
<feature type="chain" id="PRO_5044725293" evidence="1">
    <location>
        <begin position="20"/>
        <end position="71"/>
    </location>
</feature>
<evidence type="ECO:0000313" key="4">
    <source>
        <dbReference type="Proteomes" id="UP001634394"/>
    </source>
</evidence>
<proteinExistence type="predicted"/>
<gene>
    <name evidence="2" type="ORF">ACJMK2_002571</name>
    <name evidence="3" type="ORF">ACJMK2_002573</name>
</gene>
<evidence type="ECO:0000313" key="3">
    <source>
        <dbReference type="EMBL" id="KAL3890287.1"/>
    </source>
</evidence>
<name>A0ABD3XYW3_SINWO</name>
<keyword evidence="4" id="KW-1185">Reference proteome</keyword>
<reference evidence="3 4" key="1">
    <citation type="submission" date="2024-11" db="EMBL/GenBank/DDBJ databases">
        <title>Chromosome-level genome assembly of the freshwater bivalve Anodonta woodiana.</title>
        <authorList>
            <person name="Chen X."/>
        </authorList>
    </citation>
    <scope>NUCLEOTIDE SEQUENCE [LARGE SCALE GENOMIC DNA]</scope>
    <source>
        <strain evidence="3">MN2024</strain>
        <tissue evidence="3">Gills</tissue>
    </source>
</reference>
<keyword evidence="1" id="KW-0732">Signal</keyword>
<dbReference type="Proteomes" id="UP001634394">
    <property type="component" value="Unassembled WGS sequence"/>
</dbReference>
<accession>A0ABD3XYW3</accession>
<evidence type="ECO:0000313" key="2">
    <source>
        <dbReference type="EMBL" id="KAL3890285.1"/>
    </source>
</evidence>
<organism evidence="3 4">
    <name type="scientific">Sinanodonta woodiana</name>
    <name type="common">Chinese pond mussel</name>
    <name type="synonym">Anodonta woodiana</name>
    <dbReference type="NCBI Taxonomy" id="1069815"/>
    <lineage>
        <taxon>Eukaryota</taxon>
        <taxon>Metazoa</taxon>
        <taxon>Spiralia</taxon>
        <taxon>Lophotrochozoa</taxon>
        <taxon>Mollusca</taxon>
        <taxon>Bivalvia</taxon>
        <taxon>Autobranchia</taxon>
        <taxon>Heteroconchia</taxon>
        <taxon>Palaeoheterodonta</taxon>
        <taxon>Unionida</taxon>
        <taxon>Unionoidea</taxon>
        <taxon>Unionidae</taxon>
        <taxon>Unioninae</taxon>
        <taxon>Sinanodonta</taxon>
    </lineage>
</organism>
<dbReference type="EMBL" id="JBJQND010000001">
    <property type="protein sequence ID" value="KAL3890287.1"/>
    <property type="molecule type" value="Genomic_DNA"/>
</dbReference>
<evidence type="ECO:0000256" key="1">
    <source>
        <dbReference type="SAM" id="SignalP"/>
    </source>
</evidence>